<protein>
    <submittedName>
        <fullName evidence="2">Uncharacterized protein</fullName>
    </submittedName>
</protein>
<evidence type="ECO:0000256" key="1">
    <source>
        <dbReference type="SAM" id="MobiDB-lite"/>
    </source>
</evidence>
<reference evidence="2 3" key="1">
    <citation type="submission" date="2023-09" db="EMBL/GenBank/DDBJ databases">
        <title>Multi-omics analysis of a traditional fermented food reveals byproduct-associated fungal strains for waste-to-food upcycling.</title>
        <authorList>
            <consortium name="Lawrence Berkeley National Laboratory"/>
            <person name="Rekdal V.M."/>
            <person name="Villalobos-Escobedo J.M."/>
            <person name="Rodriguez-Valeron N."/>
            <person name="Garcia M.O."/>
            <person name="Vasquez D.P."/>
            <person name="Damayanti I."/>
            <person name="Sorensen P.M."/>
            <person name="Baidoo E.E."/>
            <person name="De Carvalho A.C."/>
            <person name="Riley R."/>
            <person name="Lipzen A."/>
            <person name="He G."/>
            <person name="Yan M."/>
            <person name="Haridas S."/>
            <person name="Daum C."/>
            <person name="Yoshinaga Y."/>
            <person name="Ng V."/>
            <person name="Grigoriev I.V."/>
            <person name="Munk R."/>
            <person name="Nuraida L."/>
            <person name="Wijaya C.H."/>
            <person name="Morales P.-C."/>
            <person name="Keasling J.D."/>
        </authorList>
    </citation>
    <scope>NUCLEOTIDE SEQUENCE [LARGE SCALE GENOMIC DNA]</scope>
    <source>
        <strain evidence="2 3">FGSC 2613</strain>
    </source>
</reference>
<sequence>MEPDQPQPPTDSDLTAPNTRPLEGQELYRAILRTVALADRSALARSMLQFPHGLSDEDQMRHLQECAVFTAENMAALELEVKVKKVKVTKYQSAVGFLRYFALGSRPDIAHVVSVLGRDASNPTRETFPHHLSGLKVTFNHIKGPSV</sequence>
<name>A0ABR3DLY6_NEUIN</name>
<gene>
    <name evidence="2" type="ORF">QR685DRAFT_541527</name>
</gene>
<evidence type="ECO:0000313" key="2">
    <source>
        <dbReference type="EMBL" id="KAL0472836.1"/>
    </source>
</evidence>
<comment type="caution">
    <text evidence="2">The sequence shown here is derived from an EMBL/GenBank/DDBJ whole genome shotgun (WGS) entry which is preliminary data.</text>
</comment>
<evidence type="ECO:0000313" key="3">
    <source>
        <dbReference type="Proteomes" id="UP001451303"/>
    </source>
</evidence>
<accession>A0ABR3DLY6</accession>
<feature type="region of interest" description="Disordered" evidence="1">
    <location>
        <begin position="1"/>
        <end position="20"/>
    </location>
</feature>
<organism evidence="2 3">
    <name type="scientific">Neurospora intermedia</name>
    <dbReference type="NCBI Taxonomy" id="5142"/>
    <lineage>
        <taxon>Eukaryota</taxon>
        <taxon>Fungi</taxon>
        <taxon>Dikarya</taxon>
        <taxon>Ascomycota</taxon>
        <taxon>Pezizomycotina</taxon>
        <taxon>Sordariomycetes</taxon>
        <taxon>Sordariomycetidae</taxon>
        <taxon>Sordariales</taxon>
        <taxon>Sordariaceae</taxon>
        <taxon>Neurospora</taxon>
    </lineage>
</organism>
<keyword evidence="3" id="KW-1185">Reference proteome</keyword>
<proteinExistence type="predicted"/>
<dbReference type="EMBL" id="JAVLET010000002">
    <property type="protein sequence ID" value="KAL0472836.1"/>
    <property type="molecule type" value="Genomic_DNA"/>
</dbReference>
<dbReference type="Proteomes" id="UP001451303">
    <property type="component" value="Unassembled WGS sequence"/>
</dbReference>